<organism evidence="1 2">
    <name type="scientific">Cercospora kikuchii</name>
    <dbReference type="NCBI Taxonomy" id="84275"/>
    <lineage>
        <taxon>Eukaryota</taxon>
        <taxon>Fungi</taxon>
        <taxon>Dikarya</taxon>
        <taxon>Ascomycota</taxon>
        <taxon>Pezizomycotina</taxon>
        <taxon>Dothideomycetes</taxon>
        <taxon>Dothideomycetidae</taxon>
        <taxon>Mycosphaerellales</taxon>
        <taxon>Mycosphaerellaceae</taxon>
        <taxon>Cercospora</taxon>
    </lineage>
</organism>
<name>A0A9P3CG77_9PEZI</name>
<dbReference type="GeneID" id="68288302"/>
<comment type="caution">
    <text evidence="1">The sequence shown here is derived from an EMBL/GenBank/DDBJ whole genome shotgun (WGS) entry which is preliminary data.</text>
</comment>
<evidence type="ECO:0000313" key="1">
    <source>
        <dbReference type="EMBL" id="GIZ39340.1"/>
    </source>
</evidence>
<proteinExistence type="predicted"/>
<protein>
    <submittedName>
        <fullName evidence="1">Uncharacterized protein</fullName>
    </submittedName>
</protein>
<reference evidence="1 2" key="1">
    <citation type="submission" date="2021-01" db="EMBL/GenBank/DDBJ databases">
        <title>Cercospora kikuchii MAFF 305040 whole genome shotgun sequence.</title>
        <authorList>
            <person name="Kashiwa T."/>
            <person name="Suzuki T."/>
        </authorList>
    </citation>
    <scope>NUCLEOTIDE SEQUENCE [LARGE SCALE GENOMIC DNA]</scope>
    <source>
        <strain evidence="1 2">MAFF 305040</strain>
    </source>
</reference>
<dbReference type="EMBL" id="BOLY01000002">
    <property type="protein sequence ID" value="GIZ39340.1"/>
    <property type="molecule type" value="Genomic_DNA"/>
</dbReference>
<evidence type="ECO:0000313" key="2">
    <source>
        <dbReference type="Proteomes" id="UP000825890"/>
    </source>
</evidence>
<dbReference type="RefSeq" id="XP_044653827.1">
    <property type="nucleotide sequence ID" value="XM_044797892.1"/>
</dbReference>
<dbReference type="AlphaFoldDB" id="A0A9P3CG77"/>
<dbReference type="OrthoDB" id="10318449at2759"/>
<accession>A0A9P3CG77</accession>
<keyword evidence="2" id="KW-1185">Reference proteome</keyword>
<dbReference type="Proteomes" id="UP000825890">
    <property type="component" value="Unassembled WGS sequence"/>
</dbReference>
<sequence length="168" mass="18694">MAPRHLETCLQLAEELDAAYLRAKTNRLLEQYDGDIIPNHFHGYGCAEGAGLRGHVASVKNAKAEVRKHFDRTYLISVADVYGAGSKELDPSAPKMPATPRRKVKVNFNVKQHPDEGAKRIIKICIHRYHQTPPNAVQYAIEKTHTFFNIHPGADLGPLNRGPGQILP</sequence>
<gene>
    <name evidence="1" type="ORF">CKM354_000272700</name>
</gene>